<dbReference type="Proteomes" id="UP001302321">
    <property type="component" value="Unassembled WGS sequence"/>
</dbReference>
<proteinExistence type="predicted"/>
<evidence type="ECO:0000313" key="2">
    <source>
        <dbReference type="Proteomes" id="UP001302321"/>
    </source>
</evidence>
<reference evidence="1" key="1">
    <citation type="journal article" date="2023" name="Mol. Phylogenet. Evol.">
        <title>Genome-scale phylogeny and comparative genomics of the fungal order Sordariales.</title>
        <authorList>
            <person name="Hensen N."/>
            <person name="Bonometti L."/>
            <person name="Westerberg I."/>
            <person name="Brannstrom I.O."/>
            <person name="Guillou S."/>
            <person name="Cros-Aarteil S."/>
            <person name="Calhoun S."/>
            <person name="Haridas S."/>
            <person name="Kuo A."/>
            <person name="Mondo S."/>
            <person name="Pangilinan J."/>
            <person name="Riley R."/>
            <person name="LaButti K."/>
            <person name="Andreopoulos B."/>
            <person name="Lipzen A."/>
            <person name="Chen C."/>
            <person name="Yan M."/>
            <person name="Daum C."/>
            <person name="Ng V."/>
            <person name="Clum A."/>
            <person name="Steindorff A."/>
            <person name="Ohm R.A."/>
            <person name="Martin F."/>
            <person name="Silar P."/>
            <person name="Natvig D.O."/>
            <person name="Lalanne C."/>
            <person name="Gautier V."/>
            <person name="Ament-Velasquez S.L."/>
            <person name="Kruys A."/>
            <person name="Hutchinson M.I."/>
            <person name="Powell A.J."/>
            <person name="Barry K."/>
            <person name="Miller A.N."/>
            <person name="Grigoriev I.V."/>
            <person name="Debuchy R."/>
            <person name="Gladieux P."/>
            <person name="Hiltunen Thoren M."/>
            <person name="Johannesson H."/>
        </authorList>
    </citation>
    <scope>NUCLEOTIDE SEQUENCE</scope>
    <source>
        <strain evidence="1">CBS 892.96</strain>
    </source>
</reference>
<organism evidence="1 2">
    <name type="scientific">Triangularia setosa</name>
    <dbReference type="NCBI Taxonomy" id="2587417"/>
    <lineage>
        <taxon>Eukaryota</taxon>
        <taxon>Fungi</taxon>
        <taxon>Dikarya</taxon>
        <taxon>Ascomycota</taxon>
        <taxon>Pezizomycotina</taxon>
        <taxon>Sordariomycetes</taxon>
        <taxon>Sordariomycetidae</taxon>
        <taxon>Sordariales</taxon>
        <taxon>Podosporaceae</taxon>
        <taxon>Triangularia</taxon>
    </lineage>
</organism>
<comment type="caution">
    <text evidence="1">The sequence shown here is derived from an EMBL/GenBank/DDBJ whole genome shotgun (WGS) entry which is preliminary data.</text>
</comment>
<sequence length="374" mass="42447">MAAAKMYAQGQRLVLDELPVEIIVEIAANLDFEGVDNMLRVSSFVRCILQKYWRAVMPFVIEREFSPVDLFFHAFSSSFDAPSTTLIATAKTTSACQWLGRLRGLGISGGKGLDSLLNFCRSVRLWEGELQRLRFHDCEVEHARLLSERERERARKGLYSWGWFARLYHSGRQGRGTREAVGFMRKLSTTELHELADLWETVWAGVGREVCPSTSTVLEVMGNKAQAEGIGWGDGEENAQILGTVMKLGPTDVLKLMRERWRFGSKMSLVSWVRMREPWIEDSTEMLRVAIMSAKHEKQRMMGMARWPFLVDGFPGRYGGVLDHETVESEELRVLHGVDGGREWCHSGRYENGHGREVFVLGGVREGRLVASRS</sequence>
<gene>
    <name evidence="1" type="ORF">QBC36DRAFT_330307</name>
</gene>
<accession>A0AAN6W5S5</accession>
<protein>
    <recommendedName>
        <fullName evidence="3">F-box domain-containing protein</fullName>
    </recommendedName>
</protein>
<keyword evidence="2" id="KW-1185">Reference proteome</keyword>
<evidence type="ECO:0000313" key="1">
    <source>
        <dbReference type="EMBL" id="KAK4175934.1"/>
    </source>
</evidence>
<dbReference type="AlphaFoldDB" id="A0AAN6W5S5"/>
<name>A0AAN6W5S5_9PEZI</name>
<dbReference type="EMBL" id="MU866214">
    <property type="protein sequence ID" value="KAK4175934.1"/>
    <property type="molecule type" value="Genomic_DNA"/>
</dbReference>
<reference evidence="1" key="2">
    <citation type="submission" date="2023-05" db="EMBL/GenBank/DDBJ databases">
        <authorList>
            <consortium name="Lawrence Berkeley National Laboratory"/>
            <person name="Steindorff A."/>
            <person name="Hensen N."/>
            <person name="Bonometti L."/>
            <person name="Westerberg I."/>
            <person name="Brannstrom I.O."/>
            <person name="Guillou S."/>
            <person name="Cros-Aarteil S."/>
            <person name="Calhoun S."/>
            <person name="Haridas S."/>
            <person name="Kuo A."/>
            <person name="Mondo S."/>
            <person name="Pangilinan J."/>
            <person name="Riley R."/>
            <person name="Labutti K."/>
            <person name="Andreopoulos B."/>
            <person name="Lipzen A."/>
            <person name="Chen C."/>
            <person name="Yanf M."/>
            <person name="Daum C."/>
            <person name="Ng V."/>
            <person name="Clum A."/>
            <person name="Ohm R."/>
            <person name="Martin F."/>
            <person name="Silar P."/>
            <person name="Natvig D."/>
            <person name="Lalanne C."/>
            <person name="Gautier V."/>
            <person name="Ament-Velasquez S.L."/>
            <person name="Kruys A."/>
            <person name="Hutchinson M.I."/>
            <person name="Powell A.J."/>
            <person name="Barry K."/>
            <person name="Miller A.N."/>
            <person name="Grigoriev I.V."/>
            <person name="Debuchy R."/>
            <person name="Gladieux P."/>
            <person name="Thoren M.H."/>
            <person name="Johannesson H."/>
        </authorList>
    </citation>
    <scope>NUCLEOTIDE SEQUENCE</scope>
    <source>
        <strain evidence="1">CBS 892.96</strain>
    </source>
</reference>
<evidence type="ECO:0008006" key="3">
    <source>
        <dbReference type="Google" id="ProtNLM"/>
    </source>
</evidence>